<comment type="similarity">
    <text evidence="1">Belongs to the Skp family.</text>
</comment>
<name>A0A0F3QC74_RICBE</name>
<feature type="chain" id="PRO_5002465450" evidence="4">
    <location>
        <begin position="21"/>
        <end position="184"/>
    </location>
</feature>
<feature type="signal peptide" evidence="4">
    <location>
        <begin position="1"/>
        <end position="20"/>
    </location>
</feature>
<evidence type="ECO:0000256" key="3">
    <source>
        <dbReference type="SAM" id="Coils"/>
    </source>
</evidence>
<protein>
    <submittedName>
        <fullName evidence="5">Outer membrane family protein</fullName>
    </submittedName>
</protein>
<organism evidence="5 6">
    <name type="scientific">Rickettsia bellii str. RML An4</name>
    <dbReference type="NCBI Taxonomy" id="1359193"/>
    <lineage>
        <taxon>Bacteria</taxon>
        <taxon>Pseudomonadati</taxon>
        <taxon>Pseudomonadota</taxon>
        <taxon>Alphaproteobacteria</taxon>
        <taxon>Rickettsiales</taxon>
        <taxon>Rickettsiaceae</taxon>
        <taxon>Rickettsieae</taxon>
        <taxon>Rickettsia</taxon>
        <taxon>belli group</taxon>
    </lineage>
</organism>
<dbReference type="Gene3D" id="3.30.910.20">
    <property type="entry name" value="Skp domain"/>
    <property type="match status" value="1"/>
</dbReference>
<keyword evidence="6" id="KW-1185">Reference proteome</keyword>
<dbReference type="InterPro" id="IPR005632">
    <property type="entry name" value="Chaperone_Skp"/>
</dbReference>
<dbReference type="SMART" id="SM00935">
    <property type="entry name" value="OmpH"/>
    <property type="match status" value="1"/>
</dbReference>
<dbReference type="PANTHER" id="PTHR35089:SF1">
    <property type="entry name" value="CHAPERONE PROTEIN SKP"/>
    <property type="match status" value="1"/>
</dbReference>
<comment type="caution">
    <text evidence="5">The sequence shown here is derived from an EMBL/GenBank/DDBJ whole genome shotgun (WGS) entry which is preliminary data.</text>
</comment>
<dbReference type="EMBL" id="LAOI01000001">
    <property type="protein sequence ID" value="KJV90175.1"/>
    <property type="molecule type" value="Genomic_DNA"/>
</dbReference>
<keyword evidence="2 4" id="KW-0732">Signal</keyword>
<gene>
    <name evidence="5" type="ORF">RBEAN4_1177</name>
</gene>
<evidence type="ECO:0000313" key="6">
    <source>
        <dbReference type="Proteomes" id="UP000033661"/>
    </source>
</evidence>
<dbReference type="Proteomes" id="UP000033661">
    <property type="component" value="Unassembled WGS sequence"/>
</dbReference>
<accession>A0A0F3QC74</accession>
<dbReference type="InterPro" id="IPR024930">
    <property type="entry name" value="Skp_dom_sf"/>
</dbReference>
<reference evidence="5 6" key="1">
    <citation type="submission" date="2015-02" db="EMBL/GenBank/DDBJ databases">
        <title>Genome Sequencing of Rickettsiales.</title>
        <authorList>
            <person name="Daugherty S.C."/>
            <person name="Su Q."/>
            <person name="Abolude K."/>
            <person name="Beier-Sexton M."/>
            <person name="Carlyon J.A."/>
            <person name="Carter R."/>
            <person name="Day N.P."/>
            <person name="Dumler S.J."/>
            <person name="Dyachenko V."/>
            <person name="Godinez A."/>
            <person name="Kurtti T.J."/>
            <person name="Lichay M."/>
            <person name="Mullins K.E."/>
            <person name="Ott S."/>
            <person name="Pappas-Brown V."/>
            <person name="Paris D.H."/>
            <person name="Patel P."/>
            <person name="Richards A.L."/>
            <person name="Sadzewicz L."/>
            <person name="Sears K."/>
            <person name="Seidman D."/>
            <person name="Sengamalay N."/>
            <person name="Stenos J."/>
            <person name="Tallon L.J."/>
            <person name="Vincent G."/>
            <person name="Fraser C.M."/>
            <person name="Munderloh U."/>
            <person name="Dunning-Hotopp J.C."/>
        </authorList>
    </citation>
    <scope>NUCLEOTIDE SEQUENCE [LARGE SCALE GENOMIC DNA]</scope>
    <source>
        <strain evidence="5 6">RML An4</strain>
    </source>
</reference>
<evidence type="ECO:0000256" key="2">
    <source>
        <dbReference type="ARBA" id="ARBA00022729"/>
    </source>
</evidence>
<dbReference type="RefSeq" id="WP_011476980.1">
    <property type="nucleotide sequence ID" value="NZ_LAOI01000001.1"/>
</dbReference>
<evidence type="ECO:0000313" key="5">
    <source>
        <dbReference type="EMBL" id="KJV90175.1"/>
    </source>
</evidence>
<dbReference type="GO" id="GO:0051082">
    <property type="term" value="F:unfolded protein binding"/>
    <property type="evidence" value="ECO:0007669"/>
    <property type="project" value="InterPro"/>
</dbReference>
<feature type="coiled-coil region" evidence="3">
    <location>
        <begin position="100"/>
        <end position="134"/>
    </location>
</feature>
<dbReference type="PANTHER" id="PTHR35089">
    <property type="entry name" value="CHAPERONE PROTEIN SKP"/>
    <property type="match status" value="1"/>
</dbReference>
<dbReference type="GO" id="GO:0050821">
    <property type="term" value="P:protein stabilization"/>
    <property type="evidence" value="ECO:0007669"/>
    <property type="project" value="TreeGrafter"/>
</dbReference>
<sequence length="184" mass="21366">MQYRLLGLLLIISFSYFVQAELPNKEDNFKVRVAIVDVQSILEGSMAIKNLRNKVEKINQKIQEDINAKEAEFKPMEESVMKERSSLSEDEFEKKVSEFYEKVTEVKKEIQSKKARLEQAHAEAMSKIHELTITIISELAEKYSVNLVIPSAQILYAKDNLNITSEVTFILNERLKEVQINYNY</sequence>
<keyword evidence="3" id="KW-0175">Coiled coil</keyword>
<dbReference type="GO" id="GO:0005829">
    <property type="term" value="C:cytosol"/>
    <property type="evidence" value="ECO:0007669"/>
    <property type="project" value="TreeGrafter"/>
</dbReference>
<proteinExistence type="inferred from homology"/>
<dbReference type="SUPFAM" id="SSF111384">
    <property type="entry name" value="OmpH-like"/>
    <property type="match status" value="1"/>
</dbReference>
<dbReference type="AlphaFoldDB" id="A0A0F3QC74"/>
<evidence type="ECO:0000256" key="1">
    <source>
        <dbReference type="ARBA" id="ARBA00009091"/>
    </source>
</evidence>
<evidence type="ECO:0000256" key="4">
    <source>
        <dbReference type="SAM" id="SignalP"/>
    </source>
</evidence>
<dbReference type="Pfam" id="PF03938">
    <property type="entry name" value="OmpH"/>
    <property type="match status" value="1"/>
</dbReference>
<dbReference type="PATRIC" id="fig|1359193.3.peg.1137"/>